<dbReference type="RefSeq" id="WP_214358824.1">
    <property type="nucleotide sequence ID" value="NZ_JAFEJS010000011.1"/>
</dbReference>
<dbReference type="Pfam" id="PF00293">
    <property type="entry name" value="NUDIX"/>
    <property type="match status" value="1"/>
</dbReference>
<dbReference type="PROSITE" id="PS00893">
    <property type="entry name" value="NUDIX_BOX"/>
    <property type="match status" value="1"/>
</dbReference>
<protein>
    <submittedName>
        <fullName evidence="3">NUDIX hydrolase</fullName>
    </submittedName>
</protein>
<organism evidence="3 4">
    <name type="scientific">Bifidobacterium santillanense</name>
    <dbReference type="NCBI Taxonomy" id="2809028"/>
    <lineage>
        <taxon>Bacteria</taxon>
        <taxon>Bacillati</taxon>
        <taxon>Actinomycetota</taxon>
        <taxon>Actinomycetes</taxon>
        <taxon>Bifidobacteriales</taxon>
        <taxon>Bifidobacteriaceae</taxon>
        <taxon>Bifidobacterium</taxon>
    </lineage>
</organism>
<dbReference type="CDD" id="cd07040">
    <property type="entry name" value="HP"/>
    <property type="match status" value="1"/>
</dbReference>
<dbReference type="PANTHER" id="PTHR21340:SF0">
    <property type="entry name" value="BIS(5'-NUCLEOSYL)-TETRAPHOSPHATASE [ASYMMETRICAL]"/>
    <property type="match status" value="1"/>
</dbReference>
<comment type="caution">
    <text evidence="3">The sequence shown here is derived from an EMBL/GenBank/DDBJ whole genome shotgun (WGS) entry which is preliminary data.</text>
</comment>
<dbReference type="Gene3D" id="3.90.79.10">
    <property type="entry name" value="Nucleoside Triphosphate Pyrophosphohydrolase"/>
    <property type="match status" value="1"/>
</dbReference>
<dbReference type="SUPFAM" id="SSF53254">
    <property type="entry name" value="Phosphoglycerate mutase-like"/>
    <property type="match status" value="1"/>
</dbReference>
<gene>
    <name evidence="3" type="ORF">JS528_09480</name>
</gene>
<dbReference type="InterPro" id="IPR029033">
    <property type="entry name" value="His_PPase_superfam"/>
</dbReference>
<sequence>MRKIVEAAGGILYRRRQETDDIAQRTGADASATPVTPLHDVADGGATHRTPLFDDIEVCLVHRPKYDDWSWPKGKLDPNESHRHAAVREIGEETGLPVALGPYLGEIEYPQAEEGSKLRHTKDHTADTKHILFWMATPISPVENLKRTGALGPVHRADKGEIDEVVWLTPDKARKKLSHSTDKEILALFIDRLEEGAADAMPFLIVRHAKAEARKSWRGTDANRPITPRGAAAAFALSYELACFNPIRLSTSPWIRCQETLETFAWQTGRDMVKLPALTEDAFARSPEEAWECMLSEIQYALDHRLPTAVCMHRPVIGGIFEHLRGLCASPTLAKRLIAKSPYMPTGTAMALFVTPTPDGPRIIDIQKVSPLVY</sequence>
<evidence type="ECO:0000259" key="2">
    <source>
        <dbReference type="PROSITE" id="PS51462"/>
    </source>
</evidence>
<keyword evidence="1 3" id="KW-0378">Hydrolase</keyword>
<dbReference type="Proteomes" id="UP000773064">
    <property type="component" value="Unassembled WGS sequence"/>
</dbReference>
<dbReference type="PROSITE" id="PS51462">
    <property type="entry name" value="NUDIX"/>
    <property type="match status" value="1"/>
</dbReference>
<proteinExistence type="predicted"/>
<dbReference type="InterPro" id="IPR013078">
    <property type="entry name" value="His_Pase_superF_clade-1"/>
</dbReference>
<dbReference type="InterPro" id="IPR020084">
    <property type="entry name" value="NUDIX_hydrolase_CS"/>
</dbReference>
<dbReference type="SMART" id="SM00855">
    <property type="entry name" value="PGAM"/>
    <property type="match status" value="1"/>
</dbReference>
<evidence type="ECO:0000313" key="3">
    <source>
        <dbReference type="EMBL" id="MBT1173565.1"/>
    </source>
</evidence>
<dbReference type="InterPro" id="IPR000086">
    <property type="entry name" value="NUDIX_hydrolase_dom"/>
</dbReference>
<dbReference type="InterPro" id="IPR015797">
    <property type="entry name" value="NUDIX_hydrolase-like_dom_sf"/>
</dbReference>
<dbReference type="EMBL" id="JAFEJS010000011">
    <property type="protein sequence ID" value="MBT1173565.1"/>
    <property type="molecule type" value="Genomic_DNA"/>
</dbReference>
<name>A0ABS5URF1_9BIFI</name>
<dbReference type="InterPro" id="IPR051325">
    <property type="entry name" value="Nudix_hydrolase_domain"/>
</dbReference>
<feature type="domain" description="Nudix hydrolase" evidence="2">
    <location>
        <begin position="37"/>
        <end position="191"/>
    </location>
</feature>
<dbReference type="Pfam" id="PF00300">
    <property type="entry name" value="His_Phos_1"/>
    <property type="match status" value="1"/>
</dbReference>
<reference evidence="3 4" key="1">
    <citation type="journal article" date="2021" name="Environ. Microbiol.">
        <title>Genetic insights into the dark matter of the mammalian gut microbiota through targeted genome reconstruction.</title>
        <authorList>
            <person name="Lugli G.A."/>
            <person name="Alessandri G."/>
            <person name="Milani C."/>
            <person name="Viappiani A."/>
            <person name="Fontana F."/>
            <person name="Tarracchini C."/>
            <person name="Mancabelli L."/>
            <person name="Argentini C."/>
            <person name="Ruiz L."/>
            <person name="Margolles A."/>
            <person name="van Sinderen D."/>
            <person name="Turroni F."/>
            <person name="Ventura M."/>
        </authorList>
    </citation>
    <scope>NUCLEOTIDE SEQUENCE [LARGE SCALE GENOMIC DNA]</scope>
    <source>
        <strain evidence="3 4">MA2</strain>
    </source>
</reference>
<dbReference type="CDD" id="cd03673">
    <property type="entry name" value="NUDIX_Ap6A_hydrolase"/>
    <property type="match status" value="1"/>
</dbReference>
<dbReference type="PANTHER" id="PTHR21340">
    <property type="entry name" value="DIADENOSINE 5,5-P1,P4-TETRAPHOSPHATE PYROPHOSPHOHYDROLASE MUTT"/>
    <property type="match status" value="1"/>
</dbReference>
<dbReference type="GO" id="GO:0016787">
    <property type="term" value="F:hydrolase activity"/>
    <property type="evidence" value="ECO:0007669"/>
    <property type="project" value="UniProtKB-KW"/>
</dbReference>
<keyword evidence="4" id="KW-1185">Reference proteome</keyword>
<evidence type="ECO:0000256" key="1">
    <source>
        <dbReference type="ARBA" id="ARBA00022801"/>
    </source>
</evidence>
<evidence type="ECO:0000313" key="4">
    <source>
        <dbReference type="Proteomes" id="UP000773064"/>
    </source>
</evidence>
<dbReference type="Gene3D" id="3.40.50.1240">
    <property type="entry name" value="Phosphoglycerate mutase-like"/>
    <property type="match status" value="1"/>
</dbReference>
<accession>A0ABS5URF1</accession>
<dbReference type="SUPFAM" id="SSF55811">
    <property type="entry name" value="Nudix"/>
    <property type="match status" value="1"/>
</dbReference>